<reference evidence="1 2" key="1">
    <citation type="submission" date="2021-05" db="EMBL/GenBank/DDBJ databases">
        <title>Roseococcus sp. XZZS9, whole genome shotgun sequencing project.</title>
        <authorList>
            <person name="Zhao G."/>
            <person name="Shen L."/>
        </authorList>
    </citation>
    <scope>NUCLEOTIDE SEQUENCE [LARGE SCALE GENOMIC DNA]</scope>
    <source>
        <strain evidence="1 2">XZZS9</strain>
    </source>
</reference>
<evidence type="ECO:0000313" key="2">
    <source>
        <dbReference type="Proteomes" id="UP000766336"/>
    </source>
</evidence>
<evidence type="ECO:0008006" key="3">
    <source>
        <dbReference type="Google" id="ProtNLM"/>
    </source>
</evidence>
<protein>
    <recommendedName>
        <fullName evidence="3">Bacterial transcriptional activator domain-containing protein</fullName>
    </recommendedName>
</protein>
<evidence type="ECO:0000313" key="1">
    <source>
        <dbReference type="EMBL" id="MBS7811230.1"/>
    </source>
</evidence>
<dbReference type="Proteomes" id="UP000766336">
    <property type="component" value="Unassembled WGS sequence"/>
</dbReference>
<keyword evidence="2" id="KW-1185">Reference proteome</keyword>
<name>A0ABS5QC08_9PROT</name>
<proteinExistence type="predicted"/>
<sequence length="77" mass="8181">MPSQSTSKPFIAIRATQEDSANLMAVANGHRAALSHPYVTPTDAMRTALRVAAWLAQKGELADALNSYRAVLAGRAT</sequence>
<organism evidence="1 2">
    <name type="scientific">Roseococcus pinisoli</name>
    <dbReference type="NCBI Taxonomy" id="2835040"/>
    <lineage>
        <taxon>Bacteria</taxon>
        <taxon>Pseudomonadati</taxon>
        <taxon>Pseudomonadota</taxon>
        <taxon>Alphaproteobacteria</taxon>
        <taxon>Acetobacterales</taxon>
        <taxon>Roseomonadaceae</taxon>
        <taxon>Roseococcus</taxon>
    </lineage>
</organism>
<accession>A0ABS5QC08</accession>
<comment type="caution">
    <text evidence="1">The sequence shown here is derived from an EMBL/GenBank/DDBJ whole genome shotgun (WGS) entry which is preliminary data.</text>
</comment>
<gene>
    <name evidence="1" type="ORF">KHU32_09800</name>
</gene>
<dbReference type="EMBL" id="JAHCDA010000002">
    <property type="protein sequence ID" value="MBS7811230.1"/>
    <property type="molecule type" value="Genomic_DNA"/>
</dbReference>
<dbReference type="RefSeq" id="WP_213669919.1">
    <property type="nucleotide sequence ID" value="NZ_JAHCDA010000002.1"/>
</dbReference>